<feature type="domain" description="Endonuclease/exonuclease/phosphatase" evidence="1">
    <location>
        <begin position="99"/>
        <end position="162"/>
    </location>
</feature>
<comment type="caution">
    <text evidence="2">The sequence shown here is derived from an EMBL/GenBank/DDBJ whole genome shotgun (WGS) entry which is preliminary data.</text>
</comment>
<name>A0A4Y2CKP2_ARAVE</name>
<protein>
    <recommendedName>
        <fullName evidence="1">Endonuclease/exonuclease/phosphatase domain-containing protein</fullName>
    </recommendedName>
</protein>
<gene>
    <name evidence="2" type="ORF">AVEN_60204_1</name>
</gene>
<dbReference type="PANTHER" id="PTHR33273">
    <property type="entry name" value="DOMAIN-CONTAINING PROTEIN, PUTATIVE-RELATED"/>
    <property type="match status" value="1"/>
</dbReference>
<proteinExistence type="predicted"/>
<dbReference type="SUPFAM" id="SSF56219">
    <property type="entry name" value="DNase I-like"/>
    <property type="match status" value="1"/>
</dbReference>
<dbReference type="InterPro" id="IPR005135">
    <property type="entry name" value="Endo/exonuclease/phosphatase"/>
</dbReference>
<sequence>MGTFLSWNCRGIRSKLRDLKGLINIFNPVCIGLQETFLLSNNPLKLRGYNSVRKDADTGSNHSGGVCILTSNLHPSTPLALHTSLQAVAVQVHTRSLVTVCCVYLPPHDAVSQQDLETLVDQLPTPFILLGDFNGHSTLWGSDVTNSRGRQIERLISNNCLSAE</sequence>
<dbReference type="Gene3D" id="3.60.10.10">
    <property type="entry name" value="Endonuclease/exonuclease/phosphatase"/>
    <property type="match status" value="1"/>
</dbReference>
<dbReference type="PANTHER" id="PTHR33273:SF4">
    <property type="entry name" value="ENDONUCLEASE_EXONUCLEASE_PHOSPHATASE DOMAIN-CONTAINING PROTEIN"/>
    <property type="match status" value="1"/>
</dbReference>
<evidence type="ECO:0000259" key="1">
    <source>
        <dbReference type="Pfam" id="PF14529"/>
    </source>
</evidence>
<dbReference type="Proteomes" id="UP000499080">
    <property type="component" value="Unassembled WGS sequence"/>
</dbReference>
<dbReference type="AlphaFoldDB" id="A0A4Y2CKP2"/>
<dbReference type="InterPro" id="IPR036691">
    <property type="entry name" value="Endo/exonu/phosph_ase_sf"/>
</dbReference>
<accession>A0A4Y2CKP2</accession>
<evidence type="ECO:0000313" key="3">
    <source>
        <dbReference type="Proteomes" id="UP000499080"/>
    </source>
</evidence>
<keyword evidence="3" id="KW-1185">Reference proteome</keyword>
<evidence type="ECO:0000313" key="2">
    <source>
        <dbReference type="EMBL" id="GBM05001.1"/>
    </source>
</evidence>
<organism evidence="2 3">
    <name type="scientific">Araneus ventricosus</name>
    <name type="common">Orbweaver spider</name>
    <name type="synonym">Epeira ventricosa</name>
    <dbReference type="NCBI Taxonomy" id="182803"/>
    <lineage>
        <taxon>Eukaryota</taxon>
        <taxon>Metazoa</taxon>
        <taxon>Ecdysozoa</taxon>
        <taxon>Arthropoda</taxon>
        <taxon>Chelicerata</taxon>
        <taxon>Arachnida</taxon>
        <taxon>Araneae</taxon>
        <taxon>Araneomorphae</taxon>
        <taxon>Entelegynae</taxon>
        <taxon>Araneoidea</taxon>
        <taxon>Araneidae</taxon>
        <taxon>Araneus</taxon>
    </lineage>
</organism>
<dbReference type="GO" id="GO:0003824">
    <property type="term" value="F:catalytic activity"/>
    <property type="evidence" value="ECO:0007669"/>
    <property type="project" value="InterPro"/>
</dbReference>
<reference evidence="2 3" key="1">
    <citation type="journal article" date="2019" name="Sci. Rep.">
        <title>Orb-weaving spider Araneus ventricosus genome elucidates the spidroin gene catalogue.</title>
        <authorList>
            <person name="Kono N."/>
            <person name="Nakamura H."/>
            <person name="Ohtoshi R."/>
            <person name="Moran D.A.P."/>
            <person name="Shinohara A."/>
            <person name="Yoshida Y."/>
            <person name="Fujiwara M."/>
            <person name="Mori M."/>
            <person name="Tomita M."/>
            <person name="Arakawa K."/>
        </authorList>
    </citation>
    <scope>NUCLEOTIDE SEQUENCE [LARGE SCALE GENOMIC DNA]</scope>
</reference>
<dbReference type="EMBL" id="BGPR01000210">
    <property type="protein sequence ID" value="GBM05001.1"/>
    <property type="molecule type" value="Genomic_DNA"/>
</dbReference>
<dbReference type="Pfam" id="PF14529">
    <property type="entry name" value="Exo_endo_phos_2"/>
    <property type="match status" value="1"/>
</dbReference>